<evidence type="ECO:0000313" key="4">
    <source>
        <dbReference type="EnsemblMetazoa" id="PPA05976.1"/>
    </source>
</evidence>
<proteinExistence type="predicted"/>
<keyword evidence="1" id="KW-0175">Coiled coil</keyword>
<evidence type="ECO:0000256" key="2">
    <source>
        <dbReference type="SAM" id="MobiDB-lite"/>
    </source>
</evidence>
<feature type="compositionally biased region" description="Basic and acidic residues" evidence="2">
    <location>
        <begin position="305"/>
        <end position="317"/>
    </location>
</feature>
<accession>A0A8R1Y834</accession>
<evidence type="ECO:0000256" key="1">
    <source>
        <dbReference type="SAM" id="Coils"/>
    </source>
</evidence>
<evidence type="ECO:0000256" key="3">
    <source>
        <dbReference type="SAM" id="Phobius"/>
    </source>
</evidence>
<dbReference type="Proteomes" id="UP000005239">
    <property type="component" value="Unassembled WGS sequence"/>
</dbReference>
<accession>A0A2A6C2C0</accession>
<feature type="region of interest" description="Disordered" evidence="2">
    <location>
        <begin position="298"/>
        <end position="317"/>
    </location>
</feature>
<keyword evidence="3" id="KW-0472">Membrane</keyword>
<evidence type="ECO:0000313" key="5">
    <source>
        <dbReference type="Proteomes" id="UP000005239"/>
    </source>
</evidence>
<gene>
    <name evidence="4" type="primary">WBGene00095530</name>
</gene>
<reference evidence="5" key="1">
    <citation type="journal article" date="2008" name="Nat. Genet.">
        <title>The Pristionchus pacificus genome provides a unique perspective on nematode lifestyle and parasitism.</title>
        <authorList>
            <person name="Dieterich C."/>
            <person name="Clifton S.W."/>
            <person name="Schuster L.N."/>
            <person name="Chinwalla A."/>
            <person name="Delehaunty K."/>
            <person name="Dinkelacker I."/>
            <person name="Fulton L."/>
            <person name="Fulton R."/>
            <person name="Godfrey J."/>
            <person name="Minx P."/>
            <person name="Mitreva M."/>
            <person name="Roeseler W."/>
            <person name="Tian H."/>
            <person name="Witte H."/>
            <person name="Yang S.P."/>
            <person name="Wilson R.K."/>
            <person name="Sommer R.J."/>
        </authorList>
    </citation>
    <scope>NUCLEOTIDE SEQUENCE [LARGE SCALE GENOMIC DNA]</scope>
    <source>
        <strain evidence="5">PS312</strain>
    </source>
</reference>
<name>A0A2A6C2C0_PRIPA</name>
<reference evidence="4" key="2">
    <citation type="submission" date="2022-06" db="UniProtKB">
        <authorList>
            <consortium name="EnsemblMetazoa"/>
        </authorList>
    </citation>
    <scope>IDENTIFICATION</scope>
    <source>
        <strain evidence="4">PS312</strain>
    </source>
</reference>
<organism evidence="4 5">
    <name type="scientific">Pristionchus pacificus</name>
    <name type="common">Parasitic nematode worm</name>
    <dbReference type="NCBI Taxonomy" id="54126"/>
    <lineage>
        <taxon>Eukaryota</taxon>
        <taxon>Metazoa</taxon>
        <taxon>Ecdysozoa</taxon>
        <taxon>Nematoda</taxon>
        <taxon>Chromadorea</taxon>
        <taxon>Rhabditida</taxon>
        <taxon>Rhabditina</taxon>
        <taxon>Diplogasteromorpha</taxon>
        <taxon>Diplogasteroidea</taxon>
        <taxon>Neodiplogasteridae</taxon>
        <taxon>Pristionchus</taxon>
    </lineage>
</organism>
<keyword evidence="5" id="KW-1185">Reference proteome</keyword>
<protein>
    <submittedName>
        <fullName evidence="4">Uncharacterized protein</fullName>
    </submittedName>
</protein>
<sequence>MSLVRVDHAILSPQRSRYRLGPSYSPLPSTYCLRLFSGGRSMLQIYARPSSLHPLPMAFTHCYRLYLPRSLISLNFSFVLLLIIVLLSSNCFSMPPFPLADSLLSSLVAAAAESARPSNDNNSDKSDLSNSLLIFARAHSIASSYKKNNNNNNNERTPPIVVPNREKTESEIDILFRNLLLGRKQELEKRKNELELVVKNMDDEIANETYGACQIYADCGVANLQTPLRRVLALTRVVEKANQLVDSAYSLSRERSQIVEQLITITNELEMTQMEIEEMSPQSPLKSLSQPSVPREIAIESTRPSNDDRSRKSDFSHDRLLPRLQTSPLIVADEQPIDTNNNKNINNDEATFIEDRCINFFLSKLCEVDLKIDTIKAEIWASITSLKAIDAAKQLNDSKEFCSDITHLRFGLLHYAYTCKRGLLKESIDRNQSHLARIKKHELIPAQEELIRMNERIKDHEEFIRYTIQWKRDMERNHDNDDVEQNRQASM</sequence>
<feature type="coiled-coil region" evidence="1">
    <location>
        <begin position="177"/>
        <end position="204"/>
    </location>
</feature>
<keyword evidence="3" id="KW-0812">Transmembrane</keyword>
<keyword evidence="3" id="KW-1133">Transmembrane helix</keyword>
<dbReference type="EnsemblMetazoa" id="PPA05976.1">
    <property type="protein sequence ID" value="PPA05976.1"/>
    <property type="gene ID" value="WBGene00095530"/>
</dbReference>
<feature type="transmembrane region" description="Helical" evidence="3">
    <location>
        <begin position="66"/>
        <end position="87"/>
    </location>
</feature>
<dbReference type="AlphaFoldDB" id="A0A2A6C2C0"/>